<evidence type="ECO:0000256" key="1">
    <source>
        <dbReference type="ARBA" id="ARBA00010990"/>
    </source>
</evidence>
<dbReference type="Pfam" id="PF22624">
    <property type="entry name" value="AASDHPPT_N"/>
    <property type="match status" value="1"/>
</dbReference>
<reference evidence="5 6" key="1">
    <citation type="journal article" date="2011" name="Int. J. Syst. Evol. Microbiol.">
        <title>Zhongshania antarctica gen. nov., sp. nov. and Zhongshania guokunii sp. nov., gammaproteobacteria respectively isolated from coastal attached (fast) ice and surface seawater of the Antarctic.</title>
        <authorList>
            <person name="Li H.J."/>
            <person name="Zhang X.Y."/>
            <person name="Chen C.X."/>
            <person name="Zhang Y.J."/>
            <person name="Gao Z.M."/>
            <person name="Yu Y."/>
            <person name="Chen X.L."/>
            <person name="Chen B."/>
            <person name="Zhang Y.Z."/>
        </authorList>
    </citation>
    <scope>NUCLEOTIDE SEQUENCE [LARGE SCALE GENOMIC DNA]</scope>
    <source>
        <strain evidence="5 6">ZS6-22T</strain>
    </source>
</reference>
<evidence type="ECO:0000256" key="2">
    <source>
        <dbReference type="ARBA" id="ARBA00022679"/>
    </source>
</evidence>
<dbReference type="InterPro" id="IPR008278">
    <property type="entry name" value="4-PPantetheinyl_Trfase_dom"/>
</dbReference>
<keyword evidence="2 5" id="KW-0808">Transferase</keyword>
<evidence type="ECO:0000259" key="4">
    <source>
        <dbReference type="Pfam" id="PF22624"/>
    </source>
</evidence>
<feature type="domain" description="4'-phosphopantetheinyl transferase N-terminal" evidence="4">
    <location>
        <begin position="36"/>
        <end position="114"/>
    </location>
</feature>
<evidence type="ECO:0000259" key="3">
    <source>
        <dbReference type="Pfam" id="PF01648"/>
    </source>
</evidence>
<dbReference type="GO" id="GO:0016740">
    <property type="term" value="F:transferase activity"/>
    <property type="evidence" value="ECO:0007669"/>
    <property type="project" value="UniProtKB-KW"/>
</dbReference>
<dbReference type="Gene3D" id="3.90.470.20">
    <property type="entry name" value="4'-phosphopantetheinyl transferase domain"/>
    <property type="match status" value="2"/>
</dbReference>
<comment type="caution">
    <text evidence="5">The sequence shown here is derived from an EMBL/GenBank/DDBJ whole genome shotgun (WGS) entry which is preliminary data.</text>
</comment>
<dbReference type="InterPro" id="IPR055066">
    <property type="entry name" value="AASDHPPT_N"/>
</dbReference>
<dbReference type="Pfam" id="PF01648">
    <property type="entry name" value="ACPS"/>
    <property type="match status" value="1"/>
</dbReference>
<comment type="similarity">
    <text evidence="1">Belongs to the P-Pant transferase superfamily. Gsp/Sfp/HetI/AcpT family.</text>
</comment>
<dbReference type="InterPro" id="IPR050559">
    <property type="entry name" value="P-Pant_transferase_sf"/>
</dbReference>
<dbReference type="InterPro" id="IPR037143">
    <property type="entry name" value="4-PPantetheinyl_Trfase_dom_sf"/>
</dbReference>
<organism evidence="5 6">
    <name type="scientific">Zhongshania guokunii</name>
    <dbReference type="NCBI Taxonomy" id="641783"/>
    <lineage>
        <taxon>Bacteria</taxon>
        <taxon>Pseudomonadati</taxon>
        <taxon>Pseudomonadota</taxon>
        <taxon>Gammaproteobacteria</taxon>
        <taxon>Cellvibrionales</taxon>
        <taxon>Spongiibacteraceae</taxon>
        <taxon>Zhongshania</taxon>
    </lineage>
</organism>
<dbReference type="SUPFAM" id="SSF56214">
    <property type="entry name" value="4'-phosphopantetheinyl transferase"/>
    <property type="match status" value="2"/>
</dbReference>
<proteinExistence type="inferred from homology"/>
<dbReference type="RefSeq" id="WP_368381589.1">
    <property type="nucleotide sequence ID" value="NZ_JBFRYA010000008.1"/>
</dbReference>
<evidence type="ECO:0000313" key="6">
    <source>
        <dbReference type="Proteomes" id="UP001557485"/>
    </source>
</evidence>
<keyword evidence="6" id="KW-1185">Reference proteome</keyword>
<sequence>MTSALHKRTLSTGYVDAWFCFTSDPRLTSAQQQYEAMLSPTELQQYQQLKHADNGWDYLVSRALLRTVLAEYCELAPEELEFQVNDFGKPELSNSSLASVIQFNTAHTSGLTVCVVTRDHAIGVDAECRAENPGILNVADDYFSSLELQALKSRAESEQLDYFYRYWTLKEAYIKARGEGLSVPLHDFSVVLGDDGEFVEFVGPQAESWDFRILCQNSAYTAALSMNAQIIGLNYFNSVPLGPQSEHTAADAFNNLSVVDSARRNRIG</sequence>
<accession>A0ABV3U5Y5</accession>
<gene>
    <name evidence="5" type="ORF">AB4876_10385</name>
</gene>
<dbReference type="EMBL" id="JBFRYA010000008">
    <property type="protein sequence ID" value="MEX1669319.1"/>
    <property type="molecule type" value="Genomic_DNA"/>
</dbReference>
<dbReference type="Proteomes" id="UP001557485">
    <property type="component" value="Unassembled WGS sequence"/>
</dbReference>
<dbReference type="PANTHER" id="PTHR12215:SF15">
    <property type="entry name" value="4'-PHOSPHOPANTETHEINYL TRANSFERASE SUPERFAMILY-RELATED"/>
    <property type="match status" value="1"/>
</dbReference>
<feature type="domain" description="4'-phosphopantetheinyl transferase" evidence="3">
    <location>
        <begin position="121"/>
        <end position="223"/>
    </location>
</feature>
<name>A0ABV3U5Y5_9GAMM</name>
<dbReference type="PANTHER" id="PTHR12215">
    <property type="entry name" value="PHOSPHOPANTETHEINE TRANSFERASE"/>
    <property type="match status" value="1"/>
</dbReference>
<protein>
    <submittedName>
        <fullName evidence="5">4'-phosphopantetheinyl transferase superfamily protein</fullName>
    </submittedName>
</protein>
<evidence type="ECO:0000313" key="5">
    <source>
        <dbReference type="EMBL" id="MEX1669319.1"/>
    </source>
</evidence>